<evidence type="ECO:0000256" key="7">
    <source>
        <dbReference type="PROSITE-ProRule" id="PRU00283"/>
    </source>
</evidence>
<comment type="caution">
    <text evidence="9">The sequence shown here is derived from an EMBL/GenBank/DDBJ whole genome shotgun (WGS) entry which is preliminary data.</text>
</comment>
<dbReference type="Proteomes" id="UP001234178">
    <property type="component" value="Unassembled WGS sequence"/>
</dbReference>
<accession>A0ABR0AE40</accession>
<keyword evidence="2" id="KW-0963">Cytoplasm</keyword>
<keyword evidence="4" id="KW-0067">ATP-binding</keyword>
<evidence type="ECO:0000256" key="1">
    <source>
        <dbReference type="ARBA" id="ARBA00004245"/>
    </source>
</evidence>
<dbReference type="PANTHER" id="PTHR47969:SF15">
    <property type="entry name" value="CHROMOSOME-ASSOCIATED KINESIN KIF4A-RELATED"/>
    <property type="match status" value="1"/>
</dbReference>
<comment type="subcellular location">
    <subcellularLocation>
        <location evidence="1">Cytoplasm</location>
        <location evidence="1">Cytoskeleton</location>
    </subcellularLocation>
</comment>
<dbReference type="Gene3D" id="3.40.850.10">
    <property type="entry name" value="Kinesin motor domain"/>
    <property type="match status" value="1"/>
</dbReference>
<evidence type="ECO:0000256" key="5">
    <source>
        <dbReference type="ARBA" id="ARBA00023054"/>
    </source>
</evidence>
<evidence type="ECO:0000256" key="2">
    <source>
        <dbReference type="ARBA" id="ARBA00022490"/>
    </source>
</evidence>
<proteinExistence type="inferred from homology"/>
<dbReference type="InterPro" id="IPR001752">
    <property type="entry name" value="Kinesin_motor_dom"/>
</dbReference>
<dbReference type="Pfam" id="PF00225">
    <property type="entry name" value="Kinesin"/>
    <property type="match status" value="1"/>
</dbReference>
<evidence type="ECO:0000256" key="4">
    <source>
        <dbReference type="ARBA" id="ARBA00022840"/>
    </source>
</evidence>
<feature type="domain" description="Kinesin motor" evidence="8">
    <location>
        <begin position="1"/>
        <end position="124"/>
    </location>
</feature>
<dbReference type="InterPro" id="IPR036961">
    <property type="entry name" value="Kinesin_motor_dom_sf"/>
</dbReference>
<evidence type="ECO:0000313" key="10">
    <source>
        <dbReference type="Proteomes" id="UP001234178"/>
    </source>
</evidence>
<sequence length="124" mass="14145">MVKVCDLLSKSRNEEVDIREDPKNGIKINGLTETPVSTWKETLKCPENGSLNRRTGATAMNHQSSRSHAIFTLTINQINKDSSSIVKTSKFHWLISRDLREPVKRMQLGRDSQKESTLIKDCYL</sequence>
<keyword evidence="10" id="KW-1185">Reference proteome</keyword>
<dbReference type="SUPFAM" id="SSF52540">
    <property type="entry name" value="P-loop containing nucleoside triphosphate hydrolases"/>
    <property type="match status" value="1"/>
</dbReference>
<comment type="similarity">
    <text evidence="7">Belongs to the TRAFAC class myosin-kinesin ATPase superfamily. Kinesin family.</text>
</comment>
<evidence type="ECO:0000256" key="3">
    <source>
        <dbReference type="ARBA" id="ARBA00022741"/>
    </source>
</evidence>
<name>A0ABR0AE40_9CRUS</name>
<dbReference type="EMBL" id="JAOYFB010000037">
    <property type="protein sequence ID" value="KAK4023385.1"/>
    <property type="molecule type" value="Genomic_DNA"/>
</dbReference>
<dbReference type="InterPro" id="IPR027417">
    <property type="entry name" value="P-loop_NTPase"/>
</dbReference>
<protein>
    <recommendedName>
        <fullName evidence="8">Kinesin motor domain-containing protein</fullName>
    </recommendedName>
</protein>
<keyword evidence="3" id="KW-0547">Nucleotide-binding</keyword>
<dbReference type="PROSITE" id="PS50067">
    <property type="entry name" value="KINESIN_MOTOR_2"/>
    <property type="match status" value="1"/>
</dbReference>
<evidence type="ECO:0000256" key="6">
    <source>
        <dbReference type="ARBA" id="ARBA00023212"/>
    </source>
</evidence>
<comment type="caution">
    <text evidence="7">Lacks conserved residue(s) required for the propagation of feature annotation.</text>
</comment>
<evidence type="ECO:0000313" key="9">
    <source>
        <dbReference type="EMBL" id="KAK4023385.1"/>
    </source>
</evidence>
<keyword evidence="5" id="KW-0175">Coiled coil</keyword>
<organism evidence="9 10">
    <name type="scientific">Daphnia magna</name>
    <dbReference type="NCBI Taxonomy" id="35525"/>
    <lineage>
        <taxon>Eukaryota</taxon>
        <taxon>Metazoa</taxon>
        <taxon>Ecdysozoa</taxon>
        <taxon>Arthropoda</taxon>
        <taxon>Crustacea</taxon>
        <taxon>Branchiopoda</taxon>
        <taxon>Diplostraca</taxon>
        <taxon>Cladocera</taxon>
        <taxon>Anomopoda</taxon>
        <taxon>Daphniidae</taxon>
        <taxon>Daphnia</taxon>
    </lineage>
</organism>
<keyword evidence="6" id="KW-0206">Cytoskeleton</keyword>
<gene>
    <name evidence="9" type="ORF">OUZ56_008801</name>
</gene>
<dbReference type="PANTHER" id="PTHR47969">
    <property type="entry name" value="CHROMOSOME-ASSOCIATED KINESIN KIF4A-RELATED"/>
    <property type="match status" value="1"/>
</dbReference>
<reference evidence="9 10" key="1">
    <citation type="journal article" date="2023" name="Nucleic Acids Res.">
        <title>The hologenome of Daphnia magna reveals possible DNA methylation and microbiome-mediated evolution of the host genome.</title>
        <authorList>
            <person name="Chaturvedi A."/>
            <person name="Li X."/>
            <person name="Dhandapani V."/>
            <person name="Marshall H."/>
            <person name="Kissane S."/>
            <person name="Cuenca-Cambronero M."/>
            <person name="Asole G."/>
            <person name="Calvet F."/>
            <person name="Ruiz-Romero M."/>
            <person name="Marangio P."/>
            <person name="Guigo R."/>
            <person name="Rago D."/>
            <person name="Mirbahai L."/>
            <person name="Eastwood N."/>
            <person name="Colbourne J.K."/>
            <person name="Zhou J."/>
            <person name="Mallon E."/>
            <person name="Orsini L."/>
        </authorList>
    </citation>
    <scope>NUCLEOTIDE SEQUENCE [LARGE SCALE GENOMIC DNA]</scope>
    <source>
        <strain evidence="9">LRV0_1</strain>
    </source>
</reference>
<evidence type="ECO:0000259" key="8">
    <source>
        <dbReference type="PROSITE" id="PS50067"/>
    </source>
</evidence>
<dbReference type="InterPro" id="IPR027640">
    <property type="entry name" value="Kinesin-like_fam"/>
</dbReference>